<protein>
    <recommendedName>
        <fullName evidence="3">PGG domain-containing protein</fullName>
    </recommendedName>
</protein>
<evidence type="ECO:0000259" key="3">
    <source>
        <dbReference type="Pfam" id="PF13962"/>
    </source>
</evidence>
<keyword evidence="2" id="KW-1133">Transmembrane helix</keyword>
<dbReference type="HOGENOM" id="CLU_2203756_0_0_1"/>
<accession>I1QN04</accession>
<keyword evidence="2" id="KW-0472">Membrane</keyword>
<organism evidence="4 5">
    <name type="scientific">Oryza glaberrima</name>
    <name type="common">African rice</name>
    <dbReference type="NCBI Taxonomy" id="4538"/>
    <lineage>
        <taxon>Eukaryota</taxon>
        <taxon>Viridiplantae</taxon>
        <taxon>Streptophyta</taxon>
        <taxon>Embryophyta</taxon>
        <taxon>Tracheophyta</taxon>
        <taxon>Spermatophyta</taxon>
        <taxon>Magnoliopsida</taxon>
        <taxon>Liliopsida</taxon>
        <taxon>Poales</taxon>
        <taxon>Poaceae</taxon>
        <taxon>BOP clade</taxon>
        <taxon>Oryzoideae</taxon>
        <taxon>Oryzeae</taxon>
        <taxon>Oryzinae</taxon>
        <taxon>Oryza</taxon>
    </lineage>
</organism>
<dbReference type="EnsemblPlants" id="ORGLA09G0043300.1">
    <property type="protein sequence ID" value="ORGLA09G0043300.1"/>
    <property type="gene ID" value="ORGLA09G0043300"/>
</dbReference>
<feature type="domain" description="PGG" evidence="3">
    <location>
        <begin position="74"/>
        <end position="103"/>
    </location>
</feature>
<dbReference type="AlphaFoldDB" id="I1QN04"/>
<feature type="compositionally biased region" description="Basic and acidic residues" evidence="1">
    <location>
        <begin position="39"/>
        <end position="55"/>
    </location>
</feature>
<keyword evidence="2" id="KW-0812">Transmembrane</keyword>
<dbReference type="STRING" id="4538.I1QN04"/>
<reference evidence="4 5" key="2">
    <citation type="submission" date="2018-04" db="EMBL/GenBank/DDBJ databases">
        <title>OglaRS2 (Oryza glaberrima Reference Sequence Version 2).</title>
        <authorList>
            <person name="Zhang J."/>
            <person name="Kudrna D."/>
            <person name="Lee S."/>
            <person name="Talag J."/>
            <person name="Rajasekar S."/>
            <person name="Wing R.A."/>
        </authorList>
    </citation>
    <scope>NUCLEOTIDE SEQUENCE [LARGE SCALE GENOMIC DNA]</scope>
    <source>
        <strain evidence="4 5">cv. IRGC 96717</strain>
    </source>
</reference>
<evidence type="ECO:0000313" key="5">
    <source>
        <dbReference type="Proteomes" id="UP000007306"/>
    </source>
</evidence>
<keyword evidence="5" id="KW-1185">Reference proteome</keyword>
<evidence type="ECO:0000313" key="4">
    <source>
        <dbReference type="EnsemblPlants" id="ORGLA09G0043300.1"/>
    </source>
</evidence>
<reference evidence="4" key="1">
    <citation type="submission" date="2015-06" db="UniProtKB">
        <authorList>
            <consortium name="EnsemblPlants"/>
        </authorList>
    </citation>
    <scope>IDENTIFICATION</scope>
</reference>
<evidence type="ECO:0000256" key="2">
    <source>
        <dbReference type="SAM" id="Phobius"/>
    </source>
</evidence>
<dbReference type="InterPro" id="IPR026961">
    <property type="entry name" value="PGG_dom"/>
</dbReference>
<dbReference type="Pfam" id="PF13962">
    <property type="entry name" value="PGG"/>
    <property type="match status" value="1"/>
</dbReference>
<name>I1QN04_ORYGL</name>
<sequence length="108" mass="11602">RGRYPQYLSSTVKALQSIIIYEALLIADAPSNTGDDVPLDGRDGRDGPDRSDRIDKRKIHELRTSKEDKVSQNITTGTQVIGIVSVLVAAVAFAAAFALPGGLLFMGM</sequence>
<feature type="transmembrane region" description="Helical" evidence="2">
    <location>
        <begin position="80"/>
        <end position="105"/>
    </location>
</feature>
<dbReference type="Proteomes" id="UP000007306">
    <property type="component" value="Chromosome 9"/>
</dbReference>
<proteinExistence type="predicted"/>
<evidence type="ECO:0000256" key="1">
    <source>
        <dbReference type="SAM" id="MobiDB-lite"/>
    </source>
</evidence>
<dbReference type="Gramene" id="ORGLA09G0043300.1">
    <property type="protein sequence ID" value="ORGLA09G0043300.1"/>
    <property type="gene ID" value="ORGLA09G0043300"/>
</dbReference>
<feature type="region of interest" description="Disordered" evidence="1">
    <location>
        <begin position="30"/>
        <end position="61"/>
    </location>
</feature>